<feature type="transmembrane region" description="Helical" evidence="5">
    <location>
        <begin position="220"/>
        <end position="237"/>
    </location>
</feature>
<dbReference type="eggNOG" id="COG3307">
    <property type="taxonomic scope" value="Bacteria"/>
</dbReference>
<gene>
    <name evidence="9" type="ORF">Desgi_4727</name>
</gene>
<evidence type="ECO:0000259" key="7">
    <source>
        <dbReference type="Pfam" id="PF04932"/>
    </source>
</evidence>
<evidence type="ECO:0000259" key="8">
    <source>
        <dbReference type="Pfam" id="PF13439"/>
    </source>
</evidence>
<dbReference type="InterPro" id="IPR007016">
    <property type="entry name" value="O-antigen_ligase-rel_domated"/>
</dbReference>
<dbReference type="Gene3D" id="3.40.50.2000">
    <property type="entry name" value="Glycogen Phosphorylase B"/>
    <property type="match status" value="2"/>
</dbReference>
<feature type="transmembrane region" description="Helical" evidence="5">
    <location>
        <begin position="69"/>
        <end position="89"/>
    </location>
</feature>
<dbReference type="PANTHER" id="PTHR45947:SF15">
    <property type="entry name" value="TEICHURONIC ACID BIOSYNTHESIS GLYCOSYLTRANSFERASE TUAC-RELATED"/>
    <property type="match status" value="1"/>
</dbReference>
<evidence type="ECO:0000313" key="10">
    <source>
        <dbReference type="Proteomes" id="UP000013520"/>
    </source>
</evidence>
<dbReference type="GO" id="GO:0016020">
    <property type="term" value="C:membrane"/>
    <property type="evidence" value="ECO:0007669"/>
    <property type="project" value="UniProtKB-SubCell"/>
</dbReference>
<keyword evidence="2 5" id="KW-0812">Transmembrane</keyword>
<feature type="transmembrane region" description="Helical" evidence="5">
    <location>
        <begin position="6"/>
        <end position="28"/>
    </location>
</feature>
<feature type="domain" description="O-antigen ligase-related" evidence="7">
    <location>
        <begin position="228"/>
        <end position="382"/>
    </location>
</feature>
<dbReference type="InterPro" id="IPR028098">
    <property type="entry name" value="Glyco_trans_4-like_N"/>
</dbReference>
<dbReference type="Pfam" id="PF13439">
    <property type="entry name" value="Glyco_transf_4"/>
    <property type="match status" value="1"/>
</dbReference>
<dbReference type="PANTHER" id="PTHR45947">
    <property type="entry name" value="SULFOQUINOVOSYL TRANSFERASE SQD2"/>
    <property type="match status" value="1"/>
</dbReference>
<feature type="transmembrane region" description="Helical" evidence="5">
    <location>
        <begin position="243"/>
        <end position="263"/>
    </location>
</feature>
<feature type="transmembrane region" description="Helical" evidence="5">
    <location>
        <begin position="401"/>
        <end position="419"/>
    </location>
</feature>
<proteinExistence type="predicted"/>
<feature type="transmembrane region" description="Helical" evidence="5">
    <location>
        <begin position="35"/>
        <end position="63"/>
    </location>
</feature>
<dbReference type="AlphaFoldDB" id="R4KL74"/>
<keyword evidence="3 5" id="KW-1133">Transmembrane helix</keyword>
<dbReference type="GO" id="GO:0016757">
    <property type="term" value="F:glycosyltransferase activity"/>
    <property type="evidence" value="ECO:0007669"/>
    <property type="project" value="InterPro"/>
</dbReference>
<evidence type="ECO:0000256" key="2">
    <source>
        <dbReference type="ARBA" id="ARBA00022692"/>
    </source>
</evidence>
<dbReference type="Pfam" id="PF04932">
    <property type="entry name" value="Wzy_C"/>
    <property type="match status" value="1"/>
</dbReference>
<dbReference type="STRING" id="767817.Desgi_4727"/>
<dbReference type="HOGENOM" id="CLU_332816_0_0_9"/>
<accession>R4KL74</accession>
<feature type="transmembrane region" description="Helical" evidence="5">
    <location>
        <begin position="196"/>
        <end position="213"/>
    </location>
</feature>
<feature type="domain" description="Glycosyltransferase subfamily 4-like N-terminal" evidence="8">
    <location>
        <begin position="474"/>
        <end position="651"/>
    </location>
</feature>
<keyword evidence="9" id="KW-0808">Transferase</keyword>
<protein>
    <submittedName>
        <fullName evidence="9">Glycosyltransferase</fullName>
    </submittedName>
</protein>
<dbReference type="eggNOG" id="COG0438">
    <property type="taxonomic scope" value="Bacteria"/>
</dbReference>
<comment type="subcellular location">
    <subcellularLocation>
        <location evidence="1">Membrane</location>
        <topology evidence="1">Multi-pass membrane protein</topology>
    </subcellularLocation>
</comment>
<dbReference type="InterPro" id="IPR001296">
    <property type="entry name" value="Glyco_trans_1"/>
</dbReference>
<reference evidence="9 10" key="1">
    <citation type="submission" date="2012-01" db="EMBL/GenBank/DDBJ databases">
        <title>Complete sequence of Desulfotomaculum gibsoniae DSM 7213.</title>
        <authorList>
            <consortium name="US DOE Joint Genome Institute"/>
            <person name="Lucas S."/>
            <person name="Han J."/>
            <person name="Lapidus A."/>
            <person name="Cheng J.-F."/>
            <person name="Goodwin L."/>
            <person name="Pitluck S."/>
            <person name="Peters L."/>
            <person name="Ovchinnikova G."/>
            <person name="Teshima H."/>
            <person name="Detter J.C."/>
            <person name="Han C."/>
            <person name="Tapia R."/>
            <person name="Land M."/>
            <person name="Hauser L."/>
            <person name="Kyrpides N."/>
            <person name="Ivanova N."/>
            <person name="Pagani I."/>
            <person name="Parshina S."/>
            <person name="Plugge C."/>
            <person name="Muyzer G."/>
            <person name="Kuever J."/>
            <person name="Ivanova A."/>
            <person name="Nazina T."/>
            <person name="Klenk H.-P."/>
            <person name="Brambilla E."/>
            <person name="Spring S."/>
            <person name="Stams A.F."/>
            <person name="Woyke T."/>
        </authorList>
    </citation>
    <scope>NUCLEOTIDE SEQUENCE [LARGE SCALE GENOMIC DNA]</scope>
    <source>
        <strain evidence="9 10">DSM 7213</strain>
    </source>
</reference>
<keyword evidence="10" id="KW-1185">Reference proteome</keyword>
<organism evidence="9 10">
    <name type="scientific">Desulfoscipio gibsoniae DSM 7213</name>
    <dbReference type="NCBI Taxonomy" id="767817"/>
    <lineage>
        <taxon>Bacteria</taxon>
        <taxon>Bacillati</taxon>
        <taxon>Bacillota</taxon>
        <taxon>Clostridia</taxon>
        <taxon>Eubacteriales</taxon>
        <taxon>Desulfallaceae</taxon>
        <taxon>Desulfoscipio</taxon>
    </lineage>
</organism>
<name>R4KL74_9FIRM</name>
<feature type="transmembrane region" description="Helical" evidence="5">
    <location>
        <begin position="101"/>
        <end position="123"/>
    </location>
</feature>
<dbReference type="KEGG" id="dgi:Desgi_4727"/>
<feature type="transmembrane region" description="Helical" evidence="5">
    <location>
        <begin position="156"/>
        <end position="176"/>
    </location>
</feature>
<evidence type="ECO:0000259" key="6">
    <source>
        <dbReference type="Pfam" id="PF00534"/>
    </source>
</evidence>
<dbReference type="SUPFAM" id="SSF53756">
    <property type="entry name" value="UDP-Glycosyltransferase/glycogen phosphorylase"/>
    <property type="match status" value="1"/>
</dbReference>
<feature type="transmembrane region" description="Helical" evidence="5">
    <location>
        <begin position="270"/>
        <end position="290"/>
    </location>
</feature>
<evidence type="ECO:0000256" key="5">
    <source>
        <dbReference type="SAM" id="Phobius"/>
    </source>
</evidence>
<dbReference type="InterPro" id="IPR050194">
    <property type="entry name" value="Glycosyltransferase_grp1"/>
</dbReference>
<evidence type="ECO:0000256" key="3">
    <source>
        <dbReference type="ARBA" id="ARBA00022989"/>
    </source>
</evidence>
<evidence type="ECO:0000313" key="9">
    <source>
        <dbReference type="EMBL" id="AGL03948.1"/>
    </source>
</evidence>
<feature type="domain" description="Glycosyl transferase family 1" evidence="6">
    <location>
        <begin position="660"/>
        <end position="827"/>
    </location>
</feature>
<sequence length="859" mass="96560">MQGGYLKYWPLGIFFSIIALLLGIYGLAFGNWLPLYIYLVLPLIALIVWRPLIGFCIMIFFIPLEDLTVIIPSFTLIKLIGIVTFWGWLMHLIMAKKFFKLNNFIAILVLYLLWCLLSVTWAIEPEQSMRRMISLVQLLAMVILGYNLVDKRKDMHFILGSYLLGAFISAVLGIYNSYLHDFTIRAVMCNLQDPNLYARLLSLGMLFGGYFAFTARDKLIRLASFSMCIVLFLAILLSGSRGAWFALFLTLLAGGFIGGKYIIKVLTKRVVIVCLISGFIIAGWLGTYVVKEMPVIFQRAQSINEISENRAAGRFDIWLVGLEICKNNLVHGVGLDNFPYAYNQYLPATEGVTKGVGLNKGPHNIYLAAFAELGLPGLILLLALFISMWRMGGQTERKTDLVTCRLITVFLALAGLTCLDHHAKFFYLGLLIPGIMAQFSILNGHQPTGSPDKALFLSTIFPNKFYKNSGIFAFKIIQNLQATGVNVKVIAPVPYSPVILWFKEKWRNMGRVPWKETIDGVEIYHPRFLCLPGGKHDDWNIRFMYWSLLPRISIFNDVAQYKIIHSYGLLPTGYVGQLIAEKLDMYSVCTAIGSDVNLVGQKPTAVFDKARYTLKNAHQVVAVGQELARQAEKLSETAREIKVIYEGVDDDMFDTTGISKEQAKNKLGFKTNDRIILYVGRLIRQKGVYELIDAFAKINDKFPYVFLVLVGSGQEREYLTSLVETRGLQSKVVFAGQVPHDELIWWFAACEVSVLLSYHEGVPNVIKEAMSCSRPIVATKAVGISELVINGENGILVEPRNSDEAAEALGKLLDDPDLVIRMGSCGRNLIKSGWAGWKQTAQNYRQVYLQLIEDSNKEM</sequence>
<evidence type="ECO:0000256" key="1">
    <source>
        <dbReference type="ARBA" id="ARBA00004141"/>
    </source>
</evidence>
<feature type="transmembrane region" description="Helical" evidence="5">
    <location>
        <begin position="365"/>
        <end position="389"/>
    </location>
</feature>
<dbReference type="Proteomes" id="UP000013520">
    <property type="component" value="Chromosome"/>
</dbReference>
<feature type="transmembrane region" description="Helical" evidence="5">
    <location>
        <begin position="129"/>
        <end position="149"/>
    </location>
</feature>
<dbReference type="EMBL" id="CP003273">
    <property type="protein sequence ID" value="AGL03948.1"/>
    <property type="molecule type" value="Genomic_DNA"/>
</dbReference>
<evidence type="ECO:0000256" key="4">
    <source>
        <dbReference type="ARBA" id="ARBA00023136"/>
    </source>
</evidence>
<keyword evidence="4 5" id="KW-0472">Membrane</keyword>
<dbReference type="Pfam" id="PF00534">
    <property type="entry name" value="Glycos_transf_1"/>
    <property type="match status" value="1"/>
</dbReference>